<evidence type="ECO:0000256" key="1">
    <source>
        <dbReference type="SAM" id="MobiDB-lite"/>
    </source>
</evidence>
<proteinExistence type="predicted"/>
<sequence length="269" mass="29440">MNETEEDDNNNNNNNDNDNDKKLQYNDLPGATVLGNSAEEASLRDSASHGEVSGGIGATGEGGATGDGGEIVQFNGIMAPGAIKSMLIRRLEREKLEEEQRRKQEKNGKDIGFFNSSSSGANSSNDTSDNNSSNSDNDGESNGRFSAMKRRLTTSAAVALAERRAAEYRRKNLDNKKIVVDVKRGTGKQQQVLGGKKNRQKDEFDEMSAMMSEVDSKIATIETNLASVLNSKVMQKHIPQSRKLINEVQAEYKRVEKMYRDSALAAIEA</sequence>
<evidence type="ECO:0000313" key="3">
    <source>
        <dbReference type="Proteomes" id="UP001211907"/>
    </source>
</evidence>
<comment type="caution">
    <text evidence="2">The sequence shown here is derived from an EMBL/GenBank/DDBJ whole genome shotgun (WGS) entry which is preliminary data.</text>
</comment>
<dbReference type="Proteomes" id="UP001211907">
    <property type="component" value="Unassembled WGS sequence"/>
</dbReference>
<accession>A0AAD5SNW8</accession>
<gene>
    <name evidence="2" type="ORF">HK100_010566</name>
</gene>
<keyword evidence="3" id="KW-1185">Reference proteome</keyword>
<feature type="region of interest" description="Disordered" evidence="1">
    <location>
        <begin position="96"/>
        <end position="149"/>
    </location>
</feature>
<organism evidence="2 3">
    <name type="scientific">Physocladia obscura</name>
    <dbReference type="NCBI Taxonomy" id="109957"/>
    <lineage>
        <taxon>Eukaryota</taxon>
        <taxon>Fungi</taxon>
        <taxon>Fungi incertae sedis</taxon>
        <taxon>Chytridiomycota</taxon>
        <taxon>Chytridiomycota incertae sedis</taxon>
        <taxon>Chytridiomycetes</taxon>
        <taxon>Chytridiales</taxon>
        <taxon>Chytriomycetaceae</taxon>
        <taxon>Physocladia</taxon>
    </lineage>
</organism>
<feature type="non-terminal residue" evidence="2">
    <location>
        <position position="1"/>
    </location>
</feature>
<reference evidence="2" key="1">
    <citation type="submission" date="2020-05" db="EMBL/GenBank/DDBJ databases">
        <title>Phylogenomic resolution of chytrid fungi.</title>
        <authorList>
            <person name="Stajich J.E."/>
            <person name="Amses K."/>
            <person name="Simmons R."/>
            <person name="Seto K."/>
            <person name="Myers J."/>
            <person name="Bonds A."/>
            <person name="Quandt C.A."/>
            <person name="Barry K."/>
            <person name="Liu P."/>
            <person name="Grigoriev I."/>
            <person name="Longcore J.E."/>
            <person name="James T.Y."/>
        </authorList>
    </citation>
    <scope>NUCLEOTIDE SEQUENCE</scope>
    <source>
        <strain evidence="2">JEL0513</strain>
    </source>
</reference>
<feature type="region of interest" description="Disordered" evidence="1">
    <location>
        <begin position="1"/>
        <end position="68"/>
    </location>
</feature>
<name>A0AAD5SNW8_9FUNG</name>
<dbReference type="EMBL" id="JADGJH010005881">
    <property type="protein sequence ID" value="KAJ3078921.1"/>
    <property type="molecule type" value="Genomic_DNA"/>
</dbReference>
<feature type="compositionally biased region" description="Low complexity" evidence="1">
    <location>
        <begin position="115"/>
        <end position="143"/>
    </location>
</feature>
<protein>
    <submittedName>
        <fullName evidence="2">Uncharacterized protein</fullName>
    </submittedName>
</protein>
<feature type="compositionally biased region" description="Gly residues" evidence="1">
    <location>
        <begin position="52"/>
        <end position="68"/>
    </location>
</feature>
<evidence type="ECO:0000313" key="2">
    <source>
        <dbReference type="EMBL" id="KAJ3078921.1"/>
    </source>
</evidence>
<dbReference type="AlphaFoldDB" id="A0AAD5SNW8"/>
<feature type="compositionally biased region" description="Basic and acidic residues" evidence="1">
    <location>
        <begin position="96"/>
        <end position="109"/>
    </location>
</feature>